<sequence>MMLGVTVALNFTIAQLKLAINYDMKLEQFQRFRFVFLGYLIIPTFLLLLKYKRMYVFHMNQDHVISIISSAMDQLLVVTPPD</sequence>
<dbReference type="Proteomes" id="UP000018817">
    <property type="component" value="Unassembled WGS sequence"/>
</dbReference>
<organism evidence="2 3">
    <name type="scientific">Phytophthora nicotianae (strain INRA-310)</name>
    <name type="common">Phytophthora parasitica</name>
    <dbReference type="NCBI Taxonomy" id="761204"/>
    <lineage>
        <taxon>Eukaryota</taxon>
        <taxon>Sar</taxon>
        <taxon>Stramenopiles</taxon>
        <taxon>Oomycota</taxon>
        <taxon>Peronosporomycetes</taxon>
        <taxon>Peronosporales</taxon>
        <taxon>Peronosporaceae</taxon>
        <taxon>Phytophthora</taxon>
    </lineage>
</organism>
<evidence type="ECO:0000256" key="1">
    <source>
        <dbReference type="SAM" id="Phobius"/>
    </source>
</evidence>
<keyword evidence="1" id="KW-0812">Transmembrane</keyword>
<reference evidence="3" key="1">
    <citation type="submission" date="2011-12" db="EMBL/GenBank/DDBJ databases">
        <authorList>
            <consortium name="The Broad Institute Genome Sequencing Platform"/>
            <person name="Russ C."/>
            <person name="Tyler B."/>
            <person name="Panabieres F."/>
            <person name="Shan W."/>
            <person name="Tripathy S."/>
            <person name="Grunwald N."/>
            <person name="Machado M."/>
            <person name="Young S.K."/>
            <person name="Zeng Q."/>
            <person name="Gargeya S."/>
            <person name="Fitzgerald M."/>
            <person name="Haas B."/>
            <person name="Abouelleil A."/>
            <person name="Alvarado L."/>
            <person name="Arachchi H.M."/>
            <person name="Berlin A."/>
            <person name="Chapman S.B."/>
            <person name="Gearin G."/>
            <person name="Goldberg J."/>
            <person name="Griggs A."/>
            <person name="Gujja S."/>
            <person name="Hansen M."/>
            <person name="Heiman D."/>
            <person name="Howarth C."/>
            <person name="Larimer J."/>
            <person name="Lui A."/>
            <person name="MacDonald P.J.P."/>
            <person name="McCowen C."/>
            <person name="Montmayeur A."/>
            <person name="Murphy C."/>
            <person name="Neiman D."/>
            <person name="Pearson M."/>
            <person name="Priest M."/>
            <person name="Roberts A."/>
            <person name="Saif S."/>
            <person name="Shea T."/>
            <person name="Sisk P."/>
            <person name="Stolte C."/>
            <person name="Sykes S."/>
            <person name="Wortman J."/>
            <person name="Nusbaum C."/>
            <person name="Birren B."/>
        </authorList>
    </citation>
    <scope>NUCLEOTIDE SEQUENCE [LARGE SCALE GENOMIC DNA]</scope>
    <source>
        <strain evidence="3">INRA-310</strain>
    </source>
</reference>
<dbReference type="GeneID" id="20192447"/>
<gene>
    <name evidence="2" type="ORF">PPTG_23848</name>
</gene>
<protein>
    <submittedName>
        <fullName evidence="2">Uncharacterized protein</fullName>
    </submittedName>
</protein>
<evidence type="ECO:0000313" key="3">
    <source>
        <dbReference type="Proteomes" id="UP000018817"/>
    </source>
</evidence>
<keyword evidence="1" id="KW-1133">Transmembrane helix</keyword>
<dbReference type="RefSeq" id="XP_008911799.1">
    <property type="nucleotide sequence ID" value="XM_008913551.1"/>
</dbReference>
<keyword evidence="1" id="KW-0472">Membrane</keyword>
<feature type="transmembrane region" description="Helical" evidence="1">
    <location>
        <begin position="29"/>
        <end position="49"/>
    </location>
</feature>
<evidence type="ECO:0000313" key="2">
    <source>
        <dbReference type="EMBL" id="ETN02842.1"/>
    </source>
</evidence>
<accession>W2PPQ7</accession>
<dbReference type="VEuPathDB" id="FungiDB:PPTG_23848"/>
<proteinExistence type="predicted"/>
<name>W2PPQ7_PHYN3</name>
<dbReference type="OrthoDB" id="59319at2759"/>
<reference evidence="2 3" key="2">
    <citation type="submission" date="2013-11" db="EMBL/GenBank/DDBJ databases">
        <title>The Genome Sequence of Phytophthora parasitica INRA-310.</title>
        <authorList>
            <consortium name="The Broad Institute Genomics Platform"/>
            <person name="Russ C."/>
            <person name="Tyler B."/>
            <person name="Panabieres F."/>
            <person name="Shan W."/>
            <person name="Tripathy S."/>
            <person name="Grunwald N."/>
            <person name="Machado M."/>
            <person name="Johnson C.S."/>
            <person name="Arredondo F."/>
            <person name="Hong C."/>
            <person name="Coffey M."/>
            <person name="Young S.K."/>
            <person name="Zeng Q."/>
            <person name="Gargeya S."/>
            <person name="Fitzgerald M."/>
            <person name="Abouelleil A."/>
            <person name="Alvarado L."/>
            <person name="Chapman S.B."/>
            <person name="Gainer-Dewar J."/>
            <person name="Goldberg J."/>
            <person name="Griggs A."/>
            <person name="Gujja S."/>
            <person name="Hansen M."/>
            <person name="Howarth C."/>
            <person name="Imamovic A."/>
            <person name="Ireland A."/>
            <person name="Larimer J."/>
            <person name="McCowan C."/>
            <person name="Murphy C."/>
            <person name="Pearson M."/>
            <person name="Poon T.W."/>
            <person name="Priest M."/>
            <person name="Roberts A."/>
            <person name="Saif S."/>
            <person name="Shea T."/>
            <person name="Sykes S."/>
            <person name="Wortman J."/>
            <person name="Nusbaum C."/>
            <person name="Birren B."/>
        </authorList>
    </citation>
    <scope>NUCLEOTIDE SEQUENCE [LARGE SCALE GENOMIC DNA]</scope>
    <source>
        <strain evidence="2 3">INRA-310</strain>
    </source>
</reference>
<dbReference type="AlphaFoldDB" id="W2PPQ7"/>
<dbReference type="EMBL" id="KI669614">
    <property type="protein sequence ID" value="ETN02842.1"/>
    <property type="molecule type" value="Genomic_DNA"/>
</dbReference>